<comment type="caution">
    <text evidence="3">The sequence shown here is derived from an EMBL/GenBank/DDBJ whole genome shotgun (WGS) entry which is preliminary data.</text>
</comment>
<dbReference type="PROSITE" id="PS51257">
    <property type="entry name" value="PROKAR_LIPOPROTEIN"/>
    <property type="match status" value="1"/>
</dbReference>
<reference evidence="3 4" key="1">
    <citation type="submission" date="2018-08" db="EMBL/GenBank/DDBJ databases">
        <title>A genome reference for cultivated species of the human gut microbiota.</title>
        <authorList>
            <person name="Zou Y."/>
            <person name="Xue W."/>
            <person name="Luo G."/>
        </authorList>
    </citation>
    <scope>NUCLEOTIDE SEQUENCE [LARGE SCALE GENOMIC DNA]</scope>
    <source>
        <strain evidence="3 4">AF04-46</strain>
    </source>
</reference>
<evidence type="ECO:0000256" key="1">
    <source>
        <dbReference type="SAM" id="MobiDB-lite"/>
    </source>
</evidence>
<dbReference type="EMBL" id="QSBI01000017">
    <property type="protein sequence ID" value="RGX09091.1"/>
    <property type="molecule type" value="Genomic_DNA"/>
</dbReference>
<dbReference type="InterPro" id="IPR032594">
    <property type="entry name" value="DUF4906"/>
</dbReference>
<feature type="region of interest" description="Disordered" evidence="1">
    <location>
        <begin position="229"/>
        <end position="252"/>
    </location>
</feature>
<proteinExistence type="predicted"/>
<dbReference type="Pfam" id="PF16249">
    <property type="entry name" value="DUF4906"/>
    <property type="match status" value="1"/>
</dbReference>
<organism evidence="3 4">
    <name type="scientific">Bacteroides ovatus</name>
    <dbReference type="NCBI Taxonomy" id="28116"/>
    <lineage>
        <taxon>Bacteria</taxon>
        <taxon>Pseudomonadati</taxon>
        <taxon>Bacteroidota</taxon>
        <taxon>Bacteroidia</taxon>
        <taxon>Bacteroidales</taxon>
        <taxon>Bacteroidaceae</taxon>
        <taxon>Bacteroides</taxon>
    </lineage>
</organism>
<evidence type="ECO:0000313" key="3">
    <source>
        <dbReference type="EMBL" id="RGX09091.1"/>
    </source>
</evidence>
<dbReference type="RefSeq" id="WP_117514947.1">
    <property type="nucleotide sequence ID" value="NZ_JADMVQ010000010.1"/>
</dbReference>
<evidence type="ECO:0000259" key="2">
    <source>
        <dbReference type="Pfam" id="PF16249"/>
    </source>
</evidence>
<evidence type="ECO:0000313" key="4">
    <source>
        <dbReference type="Proteomes" id="UP000286031"/>
    </source>
</evidence>
<protein>
    <submittedName>
        <fullName evidence="3">DUF4906 domain-containing protein</fullName>
    </submittedName>
</protein>
<dbReference type="AlphaFoldDB" id="A0A413EP67"/>
<sequence length="784" mass="88570">MIRIISYTRLLILVLSVGVLFGCNSDIVEQKRQAESRYIRINGYPKGFSEVEVSTRSGKNEFETKLSTLYMLIFDANGQLVDVPQFIASGVPDFLIDTHSPSFVNHDQQALRQCDIFLVGNLNNGDLAGIRSLTELYNFEVEATTIHPDADPSFKGLVMIGQTQEKVDLSLARPSTSNNIQDIFMVSIYAKVVVNLQIRPEEHLPGNDQSFRMISWEVVNAPRYATLGAPDATDETAPSHGDKIPSSPSGLYSGSNPVGVSQSLSYTFYMLEHKRNKLNTVNYPEGIDEMSKQRFKPKFVNEDTDAAYMIINGIYVDHQLVTHETTYKLYLGANAVDDFYILRDNQYNNNITIKGVTSNSGYDESTISFDARVTVNSGPVVVSVKRDTQLDCHYEVRPLDIYITPGYTVNVAVDPAAQSWIGLDRETIADGKVVKRDYFTTNLISTLPKSYGPFTSDFRVWAYFDENTSTSDRIGKIIFTYIETATGDQTVLTYTFLQKGLFEVAYNGHTYYIEFHEEYLHNFDPNDPFNNKTDGMFWGLDGMQLSHRRDAFKYDGILSNSITNNIKSLLRELDPQFYLYDFYTPRDEATVGTNGVTINERAGHAFTSDIVATAGIGPLKLNETAGSAVEYCYNKNKRNAAGIVSEIKWYLPAIDEIEDIVMGAYGTFTDFQNKYYWSSQPAYDYYTYHYRGLGGLNSGDGNFFNDNLYSARATKIDYQSSVYNTVKSGMSDYLIKFNFRRPSIFEAVTWGNPREEINPVTPVDDPGKQLRTNINRIRCVYRAN</sequence>
<gene>
    <name evidence="3" type="ORF">DWV35_14110</name>
</gene>
<dbReference type="Proteomes" id="UP000286031">
    <property type="component" value="Unassembled WGS sequence"/>
</dbReference>
<accession>A0A413EP67</accession>
<name>A0A413EP67_BACOV</name>
<feature type="domain" description="DUF4906" evidence="2">
    <location>
        <begin position="297"/>
        <end position="351"/>
    </location>
</feature>